<organism evidence="2 3">
    <name type="scientific">Jimgerdemannia flammicorona</name>
    <dbReference type="NCBI Taxonomy" id="994334"/>
    <lineage>
        <taxon>Eukaryota</taxon>
        <taxon>Fungi</taxon>
        <taxon>Fungi incertae sedis</taxon>
        <taxon>Mucoromycota</taxon>
        <taxon>Mucoromycotina</taxon>
        <taxon>Endogonomycetes</taxon>
        <taxon>Endogonales</taxon>
        <taxon>Endogonaceae</taxon>
        <taxon>Jimgerdemannia</taxon>
    </lineage>
</organism>
<protein>
    <submittedName>
        <fullName evidence="2">Uncharacterized protein</fullName>
    </submittedName>
</protein>
<gene>
    <name evidence="2" type="ORF">BC938DRAFT_474554</name>
</gene>
<evidence type="ECO:0000313" key="3">
    <source>
        <dbReference type="Proteomes" id="UP000274822"/>
    </source>
</evidence>
<evidence type="ECO:0000256" key="1">
    <source>
        <dbReference type="SAM" id="MobiDB-lite"/>
    </source>
</evidence>
<sequence length="369" mass="40598">MLEMRSVMQHTNPHHHAPLWKSRVREEYFASLVDVCHQPQRHCVSPFTVHLLALSLPTEREDRNLRLRHSLNQRNTRELLPSPPCKVPLLVEITPESSQAVHLERQPDTEPPDRAIAEGGEHQVVFFRVLRSREVLAIYVGERVPEVLGISDEQEPGPMGEKEAFVQVQRDRIATLNPTEKLAAPVRHYEAASIACVDMEPHLGVLLDHVCDSVEVIHGTCIGRPSVRNDEEWGPTVGDIICNHGLQDFNLHPERCPVCRDASDVFGGDSRGDASPHDAHVGLIRGVGNGAGETLFLGETATTSADSRAPVGRRAARAEGAKAGGGIADKIGEPLYDVGLQLDHARRADPYTDLRTGNSNTLTRSARPV</sequence>
<comment type="caution">
    <text evidence="2">The sequence shown here is derived from an EMBL/GenBank/DDBJ whole genome shotgun (WGS) entry which is preliminary data.</text>
</comment>
<reference evidence="2 3" key="1">
    <citation type="journal article" date="2018" name="New Phytol.">
        <title>Phylogenomics of Endogonaceae and evolution of mycorrhizas within Mucoromycota.</title>
        <authorList>
            <person name="Chang Y."/>
            <person name="Desiro A."/>
            <person name="Na H."/>
            <person name="Sandor L."/>
            <person name="Lipzen A."/>
            <person name="Clum A."/>
            <person name="Barry K."/>
            <person name="Grigoriev I.V."/>
            <person name="Martin F.M."/>
            <person name="Stajich J.E."/>
            <person name="Smith M.E."/>
            <person name="Bonito G."/>
            <person name="Spatafora J.W."/>
        </authorList>
    </citation>
    <scope>NUCLEOTIDE SEQUENCE [LARGE SCALE GENOMIC DNA]</scope>
    <source>
        <strain evidence="2 3">AD002</strain>
    </source>
</reference>
<name>A0A433QSF3_9FUNG</name>
<evidence type="ECO:0000313" key="2">
    <source>
        <dbReference type="EMBL" id="RUS32705.1"/>
    </source>
</evidence>
<dbReference type="Proteomes" id="UP000274822">
    <property type="component" value="Unassembled WGS sequence"/>
</dbReference>
<keyword evidence="3" id="KW-1185">Reference proteome</keyword>
<proteinExistence type="predicted"/>
<dbReference type="EMBL" id="RBNJ01001840">
    <property type="protein sequence ID" value="RUS32705.1"/>
    <property type="molecule type" value="Genomic_DNA"/>
</dbReference>
<accession>A0A433QSF3</accession>
<dbReference type="AlphaFoldDB" id="A0A433QSF3"/>
<feature type="compositionally biased region" description="Polar residues" evidence="1">
    <location>
        <begin position="355"/>
        <end position="369"/>
    </location>
</feature>
<feature type="region of interest" description="Disordered" evidence="1">
    <location>
        <begin position="350"/>
        <end position="369"/>
    </location>
</feature>